<proteinExistence type="predicted"/>
<evidence type="ECO:0000313" key="3">
    <source>
        <dbReference type="Proteomes" id="UP001159428"/>
    </source>
</evidence>
<name>A0AAU9VZ30_9CNID</name>
<reference evidence="2 3" key="1">
    <citation type="submission" date="2022-05" db="EMBL/GenBank/DDBJ databases">
        <authorList>
            <consortium name="Genoscope - CEA"/>
            <person name="William W."/>
        </authorList>
    </citation>
    <scope>NUCLEOTIDE SEQUENCE [LARGE SCALE GENOMIC DNA]</scope>
</reference>
<evidence type="ECO:0000256" key="1">
    <source>
        <dbReference type="SAM" id="MobiDB-lite"/>
    </source>
</evidence>
<dbReference type="Proteomes" id="UP001159428">
    <property type="component" value="Unassembled WGS sequence"/>
</dbReference>
<dbReference type="AlphaFoldDB" id="A0AAU9VZ30"/>
<organism evidence="2 3">
    <name type="scientific">Pocillopora meandrina</name>
    <dbReference type="NCBI Taxonomy" id="46732"/>
    <lineage>
        <taxon>Eukaryota</taxon>
        <taxon>Metazoa</taxon>
        <taxon>Cnidaria</taxon>
        <taxon>Anthozoa</taxon>
        <taxon>Hexacorallia</taxon>
        <taxon>Scleractinia</taxon>
        <taxon>Astrocoeniina</taxon>
        <taxon>Pocilloporidae</taxon>
        <taxon>Pocillopora</taxon>
    </lineage>
</organism>
<keyword evidence="3" id="KW-1185">Reference proteome</keyword>
<protein>
    <submittedName>
        <fullName evidence="2">Uncharacterized protein</fullName>
    </submittedName>
</protein>
<feature type="non-terminal residue" evidence="2">
    <location>
        <position position="208"/>
    </location>
</feature>
<comment type="caution">
    <text evidence="2">The sequence shown here is derived from an EMBL/GenBank/DDBJ whole genome shotgun (WGS) entry which is preliminary data.</text>
</comment>
<feature type="compositionally biased region" description="Acidic residues" evidence="1">
    <location>
        <begin position="1"/>
        <end position="11"/>
    </location>
</feature>
<accession>A0AAU9VZ30</accession>
<feature type="region of interest" description="Disordered" evidence="1">
    <location>
        <begin position="1"/>
        <end position="98"/>
    </location>
</feature>
<feature type="compositionally biased region" description="Basic residues" evidence="1">
    <location>
        <begin position="23"/>
        <end position="36"/>
    </location>
</feature>
<sequence>VLENNPIDDDTTGPMDTITQKQSGKRKVKVKKKSAKMKVSAPEPDIPEKKSVKSNKQKKSEEYRRMKEVEKMVEEQKLKMEKDREKEQKKEEDNEKLVRQRVLPTYDVVSAMEATCYKTEKNDKQAGRLTDVASGAIPKQRKLIAAPRRTRDKDDKIEQEKKSSLLKKAGSFVETEERNVVLRKGGTLNIPHGNEELRSCKEYKSEDK</sequence>
<gene>
    <name evidence="2" type="ORF">PMEA_00025419</name>
</gene>
<feature type="compositionally biased region" description="Basic and acidic residues" evidence="1">
    <location>
        <begin position="58"/>
        <end position="98"/>
    </location>
</feature>
<dbReference type="EMBL" id="CALNXJ010000005">
    <property type="protein sequence ID" value="CAH3039823.1"/>
    <property type="molecule type" value="Genomic_DNA"/>
</dbReference>
<evidence type="ECO:0000313" key="2">
    <source>
        <dbReference type="EMBL" id="CAH3039823.1"/>
    </source>
</evidence>
<feature type="non-terminal residue" evidence="2">
    <location>
        <position position="1"/>
    </location>
</feature>